<evidence type="ECO:0000313" key="1">
    <source>
        <dbReference type="EMBL" id="GFY49432.1"/>
    </source>
</evidence>
<comment type="caution">
    <text evidence="1">The sequence shown here is derived from an EMBL/GenBank/DDBJ whole genome shotgun (WGS) entry which is preliminary data.</text>
</comment>
<evidence type="ECO:0000313" key="2">
    <source>
        <dbReference type="Proteomes" id="UP000886998"/>
    </source>
</evidence>
<dbReference type="Proteomes" id="UP000886998">
    <property type="component" value="Unassembled WGS sequence"/>
</dbReference>
<gene>
    <name evidence="1" type="primary">AVEN_222893_1</name>
    <name evidence="1" type="ORF">TNIN_484991</name>
</gene>
<organism evidence="1 2">
    <name type="scientific">Trichonephila inaurata madagascariensis</name>
    <dbReference type="NCBI Taxonomy" id="2747483"/>
    <lineage>
        <taxon>Eukaryota</taxon>
        <taxon>Metazoa</taxon>
        <taxon>Ecdysozoa</taxon>
        <taxon>Arthropoda</taxon>
        <taxon>Chelicerata</taxon>
        <taxon>Arachnida</taxon>
        <taxon>Araneae</taxon>
        <taxon>Araneomorphae</taxon>
        <taxon>Entelegynae</taxon>
        <taxon>Araneoidea</taxon>
        <taxon>Nephilidae</taxon>
        <taxon>Trichonephila</taxon>
        <taxon>Trichonephila inaurata</taxon>
    </lineage>
</organism>
<reference evidence="1" key="1">
    <citation type="submission" date="2020-08" db="EMBL/GenBank/DDBJ databases">
        <title>Multicomponent nature underlies the extraordinary mechanical properties of spider dragline silk.</title>
        <authorList>
            <person name="Kono N."/>
            <person name="Nakamura H."/>
            <person name="Mori M."/>
            <person name="Yoshida Y."/>
            <person name="Ohtoshi R."/>
            <person name="Malay A.D."/>
            <person name="Moran D.A.P."/>
            <person name="Tomita M."/>
            <person name="Numata K."/>
            <person name="Arakawa K."/>
        </authorList>
    </citation>
    <scope>NUCLEOTIDE SEQUENCE</scope>
</reference>
<proteinExistence type="predicted"/>
<dbReference type="EMBL" id="BMAV01007007">
    <property type="protein sequence ID" value="GFY49432.1"/>
    <property type="molecule type" value="Genomic_DNA"/>
</dbReference>
<sequence>MSYLNPGFREIGLHSDLFPGVDVRVMSFLEGPLQFLELRARESGSDSTLFPLLCQHAVVTRVHFVRQSTYHRKEK</sequence>
<dbReference type="OrthoDB" id="6417077at2759"/>
<keyword evidence="2" id="KW-1185">Reference proteome</keyword>
<name>A0A8X6X978_9ARAC</name>
<protein>
    <submittedName>
        <fullName evidence="1">Uncharacterized protein</fullName>
    </submittedName>
</protein>
<accession>A0A8X6X978</accession>
<dbReference type="AlphaFoldDB" id="A0A8X6X978"/>